<dbReference type="Proteomes" id="UP000494206">
    <property type="component" value="Unassembled WGS sequence"/>
</dbReference>
<dbReference type="OrthoDB" id="10002886at2759"/>
<protein>
    <recommendedName>
        <fullName evidence="2">SEC7 domain-containing protein</fullName>
    </recommendedName>
</protein>
<keyword evidence="4" id="KW-1185">Reference proteome</keyword>
<comment type="caution">
    <text evidence="3">The sequence shown here is derived from an EMBL/GenBank/DDBJ whole genome shotgun (WGS) entry which is preliminary data.</text>
</comment>
<reference evidence="3 4" key="1">
    <citation type="submission" date="2020-04" db="EMBL/GenBank/DDBJ databases">
        <authorList>
            <person name="Laetsch R D."/>
            <person name="Stevens L."/>
            <person name="Kumar S."/>
            <person name="Blaxter L. M."/>
        </authorList>
    </citation>
    <scope>NUCLEOTIDE SEQUENCE [LARGE SCALE GENOMIC DNA]</scope>
</reference>
<proteinExistence type="predicted"/>
<feature type="region of interest" description="Disordered" evidence="1">
    <location>
        <begin position="803"/>
        <end position="822"/>
    </location>
</feature>
<evidence type="ECO:0000313" key="3">
    <source>
        <dbReference type="EMBL" id="CAB3408131.1"/>
    </source>
</evidence>
<dbReference type="GO" id="GO:0005085">
    <property type="term" value="F:guanyl-nucleotide exchange factor activity"/>
    <property type="evidence" value="ECO:0007669"/>
    <property type="project" value="InterPro"/>
</dbReference>
<dbReference type="InterPro" id="IPR015403">
    <property type="entry name" value="Mon2/Sec7/BIG1-like_HDS"/>
</dbReference>
<sequence>MEASLNGLWSTVKHNATKEAIAQAKEVHKRFKEKNDVPLVHLREKCLAAFELAFDNGSEKHYHYAIDGVQVLLRDQTYHDQNIEDPKNNLPVQVLHAMTGIDEWKGQLQCKCVTLLVEMICSNELKIALSDVEECVQIYKRLYGKSEEERVRVACRAATTQSLTAYFSNRYSLCEGNQDSIAVYLDVCKLLEELCAEVEQMSSSHEQCLIALDCICALLTTSNLKILSHQPFVNLLWEKICPLIILLLGIPEKGGPGVAAKVESTEEPVGEGQIDFALAPAILTNPHTWRALYQIVDQLIRLMINEPSLNSSLEALFHKAFLFPRLDQRSEALKLIKKIVGDGSKLSKIARSCIANKSLSLWRMLITCIAECANPQLELSIDSIRTVVSMLDGMKQLCSHKFFTKEERELINEVLPTVESTIVNSFTINQGKTERNSESVDTTEDVFEENDEISEKLRRLEQKFGSASVGSASNRRSSEYDESSEKSTAKRFVQSFAENIENISNLKSTLAIDEAILQFSSDFYTKFCSVHADAYKSRSKIQQEFLNTDAIYLTTYATLCFSAHRDTFTLNEMKRIVLTANCVIHVSHGWLEKVFESLQTTDFKQYLTPVVRDVINDFDGFEKRLLSDVEKLKRIQNRSQDIFEVIEEKNVARWMTSSAWQLIIDVLSTFLPCKGKGKVREKIREAISLTICGMRNLASVAQLLGLEERCGWIFEQLVETSCCLEDLRNDATAPDNEQKSTCTSSEHLLAMQLVLDEARMAIHSPACWKHVIRCTEYVWELEKYVYGALCYEKPSRLKFLRRKTEEKEDEKDHEKTNAADSSIENALGDEPTLSIHSLNRAICVLIAKVDRFYSHVCRELCLPALFDLCVAIISSSENRIFYSSQKSTQLTAPVLLLTRISDIISTLSHRPLIHQMFIWPLVSSHFVKVCQCEQESRIAASALSEVAVRLLVNESAGLCFNQTLIVPFQTASCSDACSDETKEQLLCALSSLVLSQADKIGSGWKPLFGSLKAVSACNVEKVHWCAIDVISSYLRIDTPTVLSSSILECVPCVVNLLQYSGDEVSSASIRLLPSIYSLILYLYKTPHSPSYHILHRSDLRSKCLDCVELDEKVPATVSISHGPLPWINKQTHEIASVELFLSFMEQICGSLLTSNSITQKNLLDMIGRLLIDISNTCLGPESGGACMSIVILPYVHKWIRRIDVQETKILKQVIGACTQTVIDMINLEQMESWRDRLLRDICALIVECILFDKTCAVAPAYFSLIASNSHNLTNQQWSIFVSFLSAASELSLRHVKLINSFYVRGSTDENGDIGSVTAYHPTKLQFQQFVAAVQVFSSKRGRAVEESEYDSGTALLMLSHGQETHRIEMPSVIGCLLTHCFLLQLIASLLISDDEMISPKLRSSLIGSSTSISASFDDSIYSALYSILENSSETAIDFDLRPAAGSLLSKMVGIDNANLLKIIVSSNLIKSQSLLRRYRENRKSEFLDEMIKDIQKNSTFLKDIEFEVCTRRAALPYREHAISSFHLIPVEDEENAYKLVSQEYVDQTMSEYEKHRERLKPVDRRNPFQHNFEDIDSKNGIQCDKEEDFDEIRLAAYRDICTIPLRSVCDQFDKSIAQHVIPAVSSVIVASPDLSVRNLAVDYLAKLNS</sequence>
<name>A0A8S1F7C5_9PELO</name>
<feature type="domain" description="SEC7" evidence="2">
    <location>
        <begin position="406"/>
        <end position="603"/>
    </location>
</feature>
<dbReference type="Pfam" id="PF09324">
    <property type="entry name" value="Sec7-like_HDS"/>
    <property type="match status" value="1"/>
</dbReference>
<organism evidence="3 4">
    <name type="scientific">Caenorhabditis bovis</name>
    <dbReference type="NCBI Taxonomy" id="2654633"/>
    <lineage>
        <taxon>Eukaryota</taxon>
        <taxon>Metazoa</taxon>
        <taxon>Ecdysozoa</taxon>
        <taxon>Nematoda</taxon>
        <taxon>Chromadorea</taxon>
        <taxon>Rhabditida</taxon>
        <taxon>Rhabditina</taxon>
        <taxon>Rhabditomorpha</taxon>
        <taxon>Rhabditoidea</taxon>
        <taxon>Rhabditidae</taxon>
        <taxon>Peloderinae</taxon>
        <taxon>Caenorhabditis</taxon>
    </lineage>
</organism>
<evidence type="ECO:0000313" key="4">
    <source>
        <dbReference type="Proteomes" id="UP000494206"/>
    </source>
</evidence>
<dbReference type="EMBL" id="CADEPM010000006">
    <property type="protein sequence ID" value="CAB3408131.1"/>
    <property type="molecule type" value="Genomic_DNA"/>
</dbReference>
<feature type="compositionally biased region" description="Basic and acidic residues" evidence="1">
    <location>
        <begin position="803"/>
        <end position="817"/>
    </location>
</feature>
<accession>A0A8S1F7C5</accession>
<evidence type="ECO:0000259" key="2">
    <source>
        <dbReference type="SMART" id="SM00222"/>
    </source>
</evidence>
<dbReference type="SMART" id="SM00222">
    <property type="entry name" value="Sec7"/>
    <property type="match status" value="1"/>
</dbReference>
<dbReference type="InterPro" id="IPR000904">
    <property type="entry name" value="Sec7_dom"/>
</dbReference>
<evidence type="ECO:0000256" key="1">
    <source>
        <dbReference type="SAM" id="MobiDB-lite"/>
    </source>
</evidence>
<gene>
    <name evidence="3" type="ORF">CBOVIS_LOCUS9951</name>
</gene>
<dbReference type="GO" id="GO:0032012">
    <property type="term" value="P:regulation of ARF protein signal transduction"/>
    <property type="evidence" value="ECO:0007669"/>
    <property type="project" value="InterPro"/>
</dbReference>